<proteinExistence type="predicted"/>
<dbReference type="AlphaFoldDB" id="A0A7I8JIQ7"/>
<evidence type="ECO:0000313" key="2">
    <source>
        <dbReference type="Proteomes" id="UP001189122"/>
    </source>
</evidence>
<evidence type="ECO:0000313" key="1">
    <source>
        <dbReference type="EMBL" id="CAA2630776.1"/>
    </source>
</evidence>
<sequence>MSEEFSPIDRSMKWVIESSPAAVTQRSRKTRKNSDFAALRRLSTDGEELDGGGARVRDKVSSLVCTTTPCPTVGWPLVTWKGSGAHVPLSIQAKLLEPLLAVIPRLCF</sequence>
<organism evidence="1">
    <name type="scientific">Spirodela intermedia</name>
    <name type="common">Intermediate duckweed</name>
    <dbReference type="NCBI Taxonomy" id="51605"/>
    <lineage>
        <taxon>Eukaryota</taxon>
        <taxon>Viridiplantae</taxon>
        <taxon>Streptophyta</taxon>
        <taxon>Embryophyta</taxon>
        <taxon>Tracheophyta</taxon>
        <taxon>Spermatophyta</taxon>
        <taxon>Magnoliopsida</taxon>
        <taxon>Liliopsida</taxon>
        <taxon>Araceae</taxon>
        <taxon>Lemnoideae</taxon>
        <taxon>Spirodela</taxon>
    </lineage>
</organism>
<reference evidence="1 2" key="1">
    <citation type="submission" date="2019-12" db="EMBL/GenBank/DDBJ databases">
        <authorList>
            <person name="Scholz U."/>
            <person name="Mascher M."/>
            <person name="Fiebig A."/>
        </authorList>
    </citation>
    <scope>NUCLEOTIDE SEQUENCE</scope>
</reference>
<dbReference type="EMBL" id="LR743600">
    <property type="protein sequence ID" value="CAA2630776.1"/>
    <property type="molecule type" value="Genomic_DNA"/>
</dbReference>
<dbReference type="Proteomes" id="UP001189122">
    <property type="component" value="Unassembled WGS sequence"/>
</dbReference>
<protein>
    <submittedName>
        <fullName evidence="1">Uncharacterized protein</fullName>
    </submittedName>
</protein>
<keyword evidence="2" id="KW-1185">Reference proteome</keyword>
<dbReference type="EMBL" id="CACRZD030000013">
    <property type="protein sequence ID" value="CAA6670019.1"/>
    <property type="molecule type" value="Genomic_DNA"/>
</dbReference>
<name>A0A7I8JIQ7_SPIIN</name>
<accession>A0A7I8JIQ7</accession>
<gene>
    <name evidence="1" type="ORF">SI7747_13016422</name>
</gene>